<dbReference type="EMBL" id="UINC01022455">
    <property type="protein sequence ID" value="SVA92098.1"/>
    <property type="molecule type" value="Genomic_DNA"/>
</dbReference>
<organism evidence="1">
    <name type="scientific">marine metagenome</name>
    <dbReference type="NCBI Taxonomy" id="408172"/>
    <lineage>
        <taxon>unclassified sequences</taxon>
        <taxon>metagenomes</taxon>
        <taxon>ecological metagenomes</taxon>
    </lineage>
</organism>
<evidence type="ECO:0000313" key="1">
    <source>
        <dbReference type="EMBL" id="SVA92098.1"/>
    </source>
</evidence>
<protein>
    <submittedName>
        <fullName evidence="1">Uncharacterized protein</fullName>
    </submittedName>
</protein>
<sequence>MQSGTAMGNIAISIPAKVPTPFPPLNPAKIVYVWPRTAQNPHNICKSPKSGSGVDSKNILAKKDAGSHPLSTSKVMTITAGFQPKTRKTLVPPALPLPCSRMSIPLVSFPMIILVGNEPMT</sequence>
<proteinExistence type="predicted"/>
<dbReference type="AlphaFoldDB" id="A0A381ZS35"/>
<name>A0A381ZS35_9ZZZZ</name>
<gene>
    <name evidence="1" type="ORF">METZ01_LOCUS144952</name>
</gene>
<accession>A0A381ZS35</accession>
<reference evidence="1" key="1">
    <citation type="submission" date="2018-05" db="EMBL/GenBank/DDBJ databases">
        <authorList>
            <person name="Lanie J.A."/>
            <person name="Ng W.-L."/>
            <person name="Kazmierczak K.M."/>
            <person name="Andrzejewski T.M."/>
            <person name="Davidsen T.M."/>
            <person name="Wayne K.J."/>
            <person name="Tettelin H."/>
            <person name="Glass J.I."/>
            <person name="Rusch D."/>
            <person name="Podicherti R."/>
            <person name="Tsui H.-C.T."/>
            <person name="Winkler M.E."/>
        </authorList>
    </citation>
    <scope>NUCLEOTIDE SEQUENCE</scope>
</reference>